<dbReference type="GO" id="GO:0015035">
    <property type="term" value="F:protein-disulfide reductase activity"/>
    <property type="evidence" value="ECO:0007669"/>
    <property type="project" value="InterPro"/>
</dbReference>
<protein>
    <submittedName>
        <fullName evidence="1">Thiol-disulfide oxidoreductase DCC family protein</fullName>
    </submittedName>
</protein>
<sequence>MGEQENSVGRPATKLTDARLHDKSVVLMDGVCHLCQGLVRFIIPRDPKSRFVFAPLQSEVAAQLLRDGGLDPKQLDTVVLVENGRYYTESAAALRIARGLRFPWPLAYVFTLVPGPLRDLLYRYVARNRYRWFGRDEQCLLPTPEIRKRFL</sequence>
<dbReference type="InterPro" id="IPR007263">
    <property type="entry name" value="DCC1-like"/>
</dbReference>
<evidence type="ECO:0000313" key="2">
    <source>
        <dbReference type="Proteomes" id="UP000564806"/>
    </source>
</evidence>
<evidence type="ECO:0000313" key="1">
    <source>
        <dbReference type="EMBL" id="NUU59993.1"/>
    </source>
</evidence>
<keyword evidence="2" id="KW-1185">Reference proteome</keyword>
<dbReference type="AlphaFoldDB" id="A0A850EFC9"/>
<dbReference type="PANTHER" id="PTHR33639:SF2">
    <property type="entry name" value="DUF393 DOMAIN-CONTAINING PROTEIN"/>
    <property type="match status" value="1"/>
</dbReference>
<dbReference type="EMBL" id="JABWCS010000196">
    <property type="protein sequence ID" value="NUU59993.1"/>
    <property type="molecule type" value="Genomic_DNA"/>
</dbReference>
<dbReference type="Pfam" id="PF04134">
    <property type="entry name" value="DCC1-like"/>
    <property type="match status" value="1"/>
</dbReference>
<comment type="caution">
    <text evidence="1">The sequence shown here is derived from an EMBL/GenBank/DDBJ whole genome shotgun (WGS) entry which is preliminary data.</text>
</comment>
<gene>
    <name evidence="1" type="ORF">HPT30_06495</name>
</gene>
<organism evidence="1 2">
    <name type="scientific">Paenibacillus agri</name>
    <dbReference type="NCBI Taxonomy" id="2744309"/>
    <lineage>
        <taxon>Bacteria</taxon>
        <taxon>Bacillati</taxon>
        <taxon>Bacillota</taxon>
        <taxon>Bacilli</taxon>
        <taxon>Bacillales</taxon>
        <taxon>Paenibacillaceae</taxon>
        <taxon>Paenibacillus</taxon>
    </lineage>
</organism>
<dbReference type="Proteomes" id="UP000564806">
    <property type="component" value="Unassembled WGS sequence"/>
</dbReference>
<proteinExistence type="predicted"/>
<accession>A0A850EFC9</accession>
<dbReference type="InterPro" id="IPR052927">
    <property type="entry name" value="DCC_oxidoreductase"/>
</dbReference>
<name>A0A850EFC9_9BACL</name>
<dbReference type="PANTHER" id="PTHR33639">
    <property type="entry name" value="THIOL-DISULFIDE OXIDOREDUCTASE DCC"/>
    <property type="match status" value="1"/>
</dbReference>
<reference evidence="1" key="1">
    <citation type="submission" date="2020-06" db="EMBL/GenBank/DDBJ databases">
        <title>Paenibacillus sp. nov., isolated from soil.</title>
        <authorList>
            <person name="Seo Y.L."/>
        </authorList>
    </citation>
    <scope>NUCLEOTIDE SEQUENCE [LARGE SCALE GENOMIC DNA]</scope>
    <source>
        <strain evidence="1">JW14</strain>
    </source>
</reference>